<dbReference type="SUPFAM" id="SSF56954">
    <property type="entry name" value="Outer membrane efflux proteins (OEP)"/>
    <property type="match status" value="1"/>
</dbReference>
<feature type="chain" id="PRO_5044362076" evidence="2">
    <location>
        <begin position="19"/>
        <end position="467"/>
    </location>
</feature>
<evidence type="ECO:0000313" key="4">
    <source>
        <dbReference type="Proteomes" id="UP000061665"/>
    </source>
</evidence>
<keyword evidence="2" id="KW-0812">Transmembrane</keyword>
<comment type="caution">
    <text evidence="3">The sequence shown here is derived from an EMBL/GenBank/DDBJ whole genome shotgun (WGS) entry which is preliminary data.</text>
</comment>
<protein>
    <submittedName>
        <fullName evidence="3">RND transporter</fullName>
    </submittedName>
</protein>
<dbReference type="Pfam" id="PF02321">
    <property type="entry name" value="OEP"/>
    <property type="match status" value="2"/>
</dbReference>
<dbReference type="InterPro" id="IPR010131">
    <property type="entry name" value="MdtP/NodT-like"/>
</dbReference>
<evidence type="ECO:0000256" key="1">
    <source>
        <dbReference type="ARBA" id="ARBA00007613"/>
    </source>
</evidence>
<reference evidence="3 4" key="1">
    <citation type="submission" date="2015-11" db="EMBL/GenBank/DDBJ databases">
        <title>Expanding the genomic diversity of Burkholderia species for the development of highly accurate diagnostics.</title>
        <authorList>
            <person name="Sahl J."/>
            <person name="Keim P."/>
            <person name="Wagner D."/>
        </authorList>
    </citation>
    <scope>NUCLEOTIDE SEQUENCE [LARGE SCALE GENOMIC DNA]</scope>
    <source>
        <strain evidence="3 4">MSMB2058</strain>
    </source>
</reference>
<sequence length="467" mass="50145">MRRGMTVLLLAVLPMLHACMVGPDYVRPKVDTPAAFKELAGWKAAEPMDHVSRSRWWERFGDPQLDALEEQVEISNLNIRVAEAQYREAQALARASRASYFPLVTGDLSVTRSQSPSKAAGSAKPPVTNHTLSVDAAWEPDVWGRVGRLVESREAGAQASAADLEVVRLSMRAALAQNYFLLVTADAQKELLDRTVAAYARSLQFVRNQYGAGVATKADVAQAETQLKTVQAAAIDVGVQRAQLEHAIALLVGKAPADLAVDRVPLLASPPRIPLEVPSSLLERRPDIAGAERRVAAANAQIGVARAAWFPAIILSASGGFDSVSFAHWFTVPNRVWSLGAAIAETIFDGGLRHAQSDQALAAYDATVANYRQTVLAAFQEVEDNLAALRILEQEAQVQDGAVKAAQESVVLTTNQYRAGTVSFLNVVITQTTALANERAAVDIQGRRLAASVNLIKALGGGWSDAM</sequence>
<dbReference type="GO" id="GO:0005886">
    <property type="term" value="C:plasma membrane"/>
    <property type="evidence" value="ECO:0007669"/>
    <property type="project" value="UniProtKB-SubCell"/>
</dbReference>
<gene>
    <name evidence="3" type="ORF">WJ53_33615</name>
</gene>
<dbReference type="PANTHER" id="PTHR30203:SF33">
    <property type="entry name" value="BLR4455 PROTEIN"/>
    <property type="match status" value="1"/>
</dbReference>
<dbReference type="Proteomes" id="UP000061665">
    <property type="component" value="Unassembled WGS sequence"/>
</dbReference>
<dbReference type="PANTHER" id="PTHR30203">
    <property type="entry name" value="OUTER MEMBRANE CATION EFFLUX PROTEIN"/>
    <property type="match status" value="1"/>
</dbReference>
<organism evidence="3 4">
    <name type="scientific">Burkholderia ubonensis</name>
    <dbReference type="NCBI Taxonomy" id="101571"/>
    <lineage>
        <taxon>Bacteria</taxon>
        <taxon>Pseudomonadati</taxon>
        <taxon>Pseudomonadota</taxon>
        <taxon>Betaproteobacteria</taxon>
        <taxon>Burkholderiales</taxon>
        <taxon>Burkholderiaceae</taxon>
        <taxon>Burkholderia</taxon>
        <taxon>Burkholderia cepacia complex</taxon>
    </lineage>
</organism>
<name>A0AB73G824_9BURK</name>
<evidence type="ECO:0000313" key="3">
    <source>
        <dbReference type="EMBL" id="KVM34411.1"/>
    </source>
</evidence>
<dbReference type="NCBIfam" id="TIGR01845">
    <property type="entry name" value="outer_NodT"/>
    <property type="match status" value="1"/>
</dbReference>
<keyword evidence="2" id="KW-0472">Membrane</keyword>
<accession>A0AB73G824</accession>
<dbReference type="InterPro" id="IPR003423">
    <property type="entry name" value="OMP_efflux"/>
</dbReference>
<feature type="signal peptide" evidence="2">
    <location>
        <begin position="1"/>
        <end position="18"/>
    </location>
</feature>
<comment type="subcellular location">
    <subcellularLocation>
        <location evidence="2">Cell membrane</location>
        <topology evidence="2">Lipid-anchor</topology>
    </subcellularLocation>
</comment>
<keyword evidence="2" id="KW-1134">Transmembrane beta strand</keyword>
<keyword evidence="2" id="KW-0449">Lipoprotein</keyword>
<dbReference type="EMBL" id="LOZE01000044">
    <property type="protein sequence ID" value="KVM34411.1"/>
    <property type="molecule type" value="Genomic_DNA"/>
</dbReference>
<dbReference type="GO" id="GO:0015562">
    <property type="term" value="F:efflux transmembrane transporter activity"/>
    <property type="evidence" value="ECO:0007669"/>
    <property type="project" value="InterPro"/>
</dbReference>
<dbReference type="RefSeq" id="WP_059589818.1">
    <property type="nucleotide sequence ID" value="NZ_LOVB01000058.1"/>
</dbReference>
<keyword evidence="2" id="KW-0564">Palmitate</keyword>
<dbReference type="Gene3D" id="2.20.200.10">
    <property type="entry name" value="Outer membrane efflux proteins (OEP)"/>
    <property type="match status" value="1"/>
</dbReference>
<comment type="similarity">
    <text evidence="1 2">Belongs to the outer membrane factor (OMF) (TC 1.B.17) family.</text>
</comment>
<dbReference type="AlphaFoldDB" id="A0AB73G824"/>
<proteinExistence type="inferred from homology"/>
<dbReference type="Gene3D" id="1.20.1600.10">
    <property type="entry name" value="Outer membrane efflux proteins (OEP)"/>
    <property type="match status" value="1"/>
</dbReference>
<keyword evidence="2" id="KW-0732">Signal</keyword>
<evidence type="ECO:0000256" key="2">
    <source>
        <dbReference type="RuleBase" id="RU362097"/>
    </source>
</evidence>